<dbReference type="PANTHER" id="PTHR35807">
    <property type="entry name" value="TRANSCRIPTIONAL REGULATOR REDD-RELATED"/>
    <property type="match status" value="1"/>
</dbReference>
<dbReference type="SMART" id="SM00862">
    <property type="entry name" value="Trans_reg_C"/>
    <property type="match status" value="1"/>
</dbReference>
<evidence type="ECO:0000256" key="3">
    <source>
        <dbReference type="ARBA" id="ARBA00023125"/>
    </source>
</evidence>
<reference evidence="7" key="2">
    <citation type="submission" date="2022-01" db="EMBL/GenBank/DDBJ databases">
        <authorList>
            <person name="Sanchez-Suarez J."/>
            <person name="Villamil L."/>
            <person name="Diaz L.E."/>
        </authorList>
    </citation>
    <scope>NUCLEOTIDE SEQUENCE</scope>
    <source>
        <strain evidence="7">EUFUS-Z928</strain>
    </source>
</reference>
<dbReference type="InterPro" id="IPR036388">
    <property type="entry name" value="WH-like_DNA-bd_sf"/>
</dbReference>
<dbReference type="Proteomes" id="UP001152308">
    <property type="component" value="Unassembled WGS sequence"/>
</dbReference>
<dbReference type="InterPro" id="IPR005158">
    <property type="entry name" value="BTAD"/>
</dbReference>
<comment type="caution">
    <text evidence="7">The sequence shown here is derived from an EMBL/GenBank/DDBJ whole genome shotgun (WGS) entry which is preliminary data.</text>
</comment>
<feature type="domain" description="Bacterial transcriptional activator" evidence="6">
    <location>
        <begin position="103"/>
        <end position="247"/>
    </location>
</feature>
<dbReference type="InterPro" id="IPR051677">
    <property type="entry name" value="AfsR-DnrI-RedD_regulator"/>
</dbReference>
<dbReference type="Gene3D" id="1.10.10.10">
    <property type="entry name" value="Winged helix-like DNA-binding domain superfamily/Winged helix DNA-binding domain"/>
    <property type="match status" value="1"/>
</dbReference>
<keyword evidence="3" id="KW-0238">DNA-binding</keyword>
<keyword evidence="2" id="KW-0805">Transcription regulation</keyword>
<comment type="similarity">
    <text evidence="1">Belongs to the AfsR/DnrI/RedD regulatory family.</text>
</comment>
<accession>A0ABT6BPM0</accession>
<name>A0ABT6BPM0_9ACTN</name>
<dbReference type="SUPFAM" id="SSF48452">
    <property type="entry name" value="TPR-like"/>
    <property type="match status" value="1"/>
</dbReference>
<evidence type="ECO:0000259" key="6">
    <source>
        <dbReference type="SMART" id="SM01043"/>
    </source>
</evidence>
<evidence type="ECO:0000256" key="2">
    <source>
        <dbReference type="ARBA" id="ARBA00023015"/>
    </source>
</evidence>
<protein>
    <submittedName>
        <fullName evidence="7">Transcriptional regulator</fullName>
    </submittedName>
</protein>
<dbReference type="InterPro" id="IPR049945">
    <property type="entry name" value="AAA_22"/>
</dbReference>
<dbReference type="InterPro" id="IPR011990">
    <property type="entry name" value="TPR-like_helical_dom_sf"/>
</dbReference>
<sequence length="1083" mass="115713">MASEPHLAIRVLGPLSVTAADGSPIPMTARKHAELLAILAAERTACSPERVTELLWRGRPPASAASTLHGYVSRLRRSLAPTGVVRIDTVPAGYLLHCDGAVTDLDLLDQFGQEGLQLVRSDPRAGAEVLCRALELWRGEPLPEIADIADIAPELVRLAEIRAEFTETAADALRTVGEYRRSVALLTPLCQRDPYREGAARTLARALHDDGRTVDALGVLRRLRQALRDDLGLDPHPDTVALEDDLLDPSPAVSPLSATSATPQPVRELIGRVAEHAVLEQVWQTGADRPAGVVLIGPSGIGKTALVEHLIARHSAAARRFIGRPGPPGPTFGGLEELFGESPVSVPTTRIVVDLTARIWSDVAEHGRSVLLVDDAQWLDADSALVLGRVLAGIGQAPMTVLVTCRDPDAEPVEILRSTLNRHGPVAEVRLTELGSDDMRALIVRRLEQLGDTGRVDADALVAQSFGNPAVAQQLCAIARTGAPPDRDHPARSMYSTRFDDLSPGARALVTAVTIAGGDLPDDVFTEVARTLGQGVADEAVRSGLISPLRSELASITTSPLRSELASITTSPLRSELASVTKGLADNLSREQRIEAHARLAAAFEAVRPDDLESLAVHRVECAVDEDSTAVAARTCIGAAHRALSATADHRALDLARRGLGLPGLDSHSTVELRRIAGAAALRIGEFDSAADSFESAATVSRLTRDWPALAETALLSAPNGVAGYWSGYGVVQTDHAALAREALTHGEALDPEVVARLHASEAARLTVLGLPGADDHLGAARVVHDSGAVDFEIDLAEFLVRWVPDRLADRRKIARELYELSAGDLHKRATALHLQRVCALEAADLRLARRLSTEFTRLAERIGGTDVETMQLWWQVMIALLRGDYDTSAALTERFAATVGGLSDRARLLAESSMATSASIAAWHRGELASALPPFDALAEEVDEDFTLVIALGAAESGDLDRALELATELTADADQWAGSRVVARVPLLVETLYAVSHDSRHRDAAGEICRRIEPFTADWSSGLVVQWPGLVCLGPATLYRGTAREVVGLDGTADLQDAIRVARDTGARPYVRRAEQRLVAG</sequence>
<feature type="domain" description="OmpR/PhoB-type" evidence="5">
    <location>
        <begin position="22"/>
        <end position="96"/>
    </location>
</feature>
<proteinExistence type="inferred from homology"/>
<dbReference type="Pfam" id="PF13401">
    <property type="entry name" value="AAA_22"/>
    <property type="match status" value="1"/>
</dbReference>
<dbReference type="CDD" id="cd15831">
    <property type="entry name" value="BTAD"/>
    <property type="match status" value="1"/>
</dbReference>
<dbReference type="Pfam" id="PF03704">
    <property type="entry name" value="BTAD"/>
    <property type="match status" value="1"/>
</dbReference>
<dbReference type="EMBL" id="JAKJLQ010000001">
    <property type="protein sequence ID" value="MDF6099802.1"/>
    <property type="molecule type" value="Genomic_DNA"/>
</dbReference>
<dbReference type="RefSeq" id="WP_277242573.1">
    <property type="nucleotide sequence ID" value="NZ_JAKJLQ010000001.1"/>
</dbReference>
<dbReference type="Gene3D" id="1.25.40.10">
    <property type="entry name" value="Tetratricopeptide repeat domain"/>
    <property type="match status" value="1"/>
</dbReference>
<dbReference type="SMART" id="SM01043">
    <property type="entry name" value="BTAD"/>
    <property type="match status" value="1"/>
</dbReference>
<keyword evidence="8" id="KW-1185">Reference proteome</keyword>
<keyword evidence="4" id="KW-0804">Transcription</keyword>
<evidence type="ECO:0000256" key="4">
    <source>
        <dbReference type="ARBA" id="ARBA00023163"/>
    </source>
</evidence>
<reference evidence="7" key="1">
    <citation type="journal article" date="2022" name="Data Brief">
        <title>Draft genome sequence data of Gordonia hongkongensis strain EUFUS-Z928 isolated from the octocoral Eunicea fusca.</title>
        <authorList>
            <person name="Sanchez-Suarez J."/>
            <person name="Diaz L."/>
            <person name="Melo-Bolivar J."/>
            <person name="Villamil L."/>
        </authorList>
    </citation>
    <scope>NUCLEOTIDE SEQUENCE</scope>
    <source>
        <strain evidence="7">EUFUS-Z928</strain>
    </source>
</reference>
<dbReference type="PANTHER" id="PTHR35807:SF1">
    <property type="entry name" value="TRANSCRIPTIONAL REGULATOR REDD"/>
    <property type="match status" value="1"/>
</dbReference>
<evidence type="ECO:0000256" key="1">
    <source>
        <dbReference type="ARBA" id="ARBA00005820"/>
    </source>
</evidence>
<dbReference type="SUPFAM" id="SSF46894">
    <property type="entry name" value="C-terminal effector domain of the bipartite response regulators"/>
    <property type="match status" value="1"/>
</dbReference>
<evidence type="ECO:0000313" key="7">
    <source>
        <dbReference type="EMBL" id="MDF6099802.1"/>
    </source>
</evidence>
<evidence type="ECO:0000259" key="5">
    <source>
        <dbReference type="SMART" id="SM00862"/>
    </source>
</evidence>
<dbReference type="InterPro" id="IPR027417">
    <property type="entry name" value="P-loop_NTPase"/>
</dbReference>
<organism evidence="7 8">
    <name type="scientific">Gordonia hongkongensis</name>
    <dbReference type="NCBI Taxonomy" id="1701090"/>
    <lineage>
        <taxon>Bacteria</taxon>
        <taxon>Bacillati</taxon>
        <taxon>Actinomycetota</taxon>
        <taxon>Actinomycetes</taxon>
        <taxon>Mycobacteriales</taxon>
        <taxon>Gordoniaceae</taxon>
        <taxon>Gordonia</taxon>
    </lineage>
</organism>
<gene>
    <name evidence="7" type="ORF">L2299_01925</name>
</gene>
<dbReference type="InterPro" id="IPR001867">
    <property type="entry name" value="OmpR/PhoB-type_DNA-bd"/>
</dbReference>
<dbReference type="InterPro" id="IPR016032">
    <property type="entry name" value="Sig_transdc_resp-reg_C-effctor"/>
</dbReference>
<dbReference type="SUPFAM" id="SSF52540">
    <property type="entry name" value="P-loop containing nucleoside triphosphate hydrolases"/>
    <property type="match status" value="1"/>
</dbReference>
<evidence type="ECO:0000313" key="8">
    <source>
        <dbReference type="Proteomes" id="UP001152308"/>
    </source>
</evidence>